<comment type="caution">
    <text evidence="1">The sequence shown here is derived from an EMBL/GenBank/DDBJ whole genome shotgun (WGS) entry which is preliminary data.</text>
</comment>
<dbReference type="Proteomes" id="UP000233551">
    <property type="component" value="Unassembled WGS sequence"/>
</dbReference>
<dbReference type="GO" id="GO:0004252">
    <property type="term" value="F:serine-type endopeptidase activity"/>
    <property type="evidence" value="ECO:0007669"/>
    <property type="project" value="InterPro"/>
</dbReference>
<dbReference type="Gene3D" id="3.40.50.200">
    <property type="entry name" value="Peptidase S8/S53 domain"/>
    <property type="match status" value="1"/>
</dbReference>
<dbReference type="AlphaFoldDB" id="A0A2I0HMM8"/>
<protein>
    <submittedName>
        <fullName evidence="1">Uncharacterized protein</fullName>
    </submittedName>
</protein>
<keyword evidence="2" id="KW-1185">Reference proteome</keyword>
<evidence type="ECO:0000313" key="2">
    <source>
        <dbReference type="Proteomes" id="UP000233551"/>
    </source>
</evidence>
<dbReference type="InterPro" id="IPR036852">
    <property type="entry name" value="Peptidase_S8/S53_dom_sf"/>
</dbReference>
<proteinExistence type="predicted"/>
<dbReference type="GO" id="GO:0006508">
    <property type="term" value="P:proteolysis"/>
    <property type="evidence" value="ECO:0007669"/>
    <property type="project" value="InterPro"/>
</dbReference>
<gene>
    <name evidence="1" type="ORF">CRG98_046894</name>
</gene>
<reference evidence="1 2" key="1">
    <citation type="submission" date="2017-11" db="EMBL/GenBank/DDBJ databases">
        <title>De-novo sequencing of pomegranate (Punica granatum L.) genome.</title>
        <authorList>
            <person name="Akparov Z."/>
            <person name="Amiraslanov A."/>
            <person name="Hajiyeva S."/>
            <person name="Abbasov M."/>
            <person name="Kaur K."/>
            <person name="Hamwieh A."/>
            <person name="Solovyev V."/>
            <person name="Salamov A."/>
            <person name="Braich B."/>
            <person name="Kosarev P."/>
            <person name="Mahmoud A."/>
            <person name="Hajiyev E."/>
            <person name="Babayeva S."/>
            <person name="Izzatullayeva V."/>
            <person name="Mammadov A."/>
            <person name="Mammadov A."/>
            <person name="Sharifova S."/>
            <person name="Ojaghi J."/>
            <person name="Eynullazada K."/>
            <person name="Bayramov B."/>
            <person name="Abdulazimova A."/>
            <person name="Shahmuradov I."/>
        </authorList>
    </citation>
    <scope>NUCLEOTIDE SEQUENCE [LARGE SCALE GENOMIC DNA]</scope>
    <source>
        <strain evidence="2">cv. AG2017</strain>
        <tissue evidence="1">Leaf</tissue>
    </source>
</reference>
<accession>A0A2I0HMM8</accession>
<evidence type="ECO:0000313" key="1">
    <source>
        <dbReference type="EMBL" id="PKI32720.1"/>
    </source>
</evidence>
<organism evidence="1 2">
    <name type="scientific">Punica granatum</name>
    <name type="common">Pomegranate</name>
    <dbReference type="NCBI Taxonomy" id="22663"/>
    <lineage>
        <taxon>Eukaryota</taxon>
        <taxon>Viridiplantae</taxon>
        <taxon>Streptophyta</taxon>
        <taxon>Embryophyta</taxon>
        <taxon>Tracheophyta</taxon>
        <taxon>Spermatophyta</taxon>
        <taxon>Magnoliopsida</taxon>
        <taxon>eudicotyledons</taxon>
        <taxon>Gunneridae</taxon>
        <taxon>Pentapetalae</taxon>
        <taxon>rosids</taxon>
        <taxon>malvids</taxon>
        <taxon>Myrtales</taxon>
        <taxon>Lythraceae</taxon>
        <taxon>Punica</taxon>
    </lineage>
</organism>
<dbReference type="SUPFAM" id="SSF52743">
    <property type="entry name" value="Subtilisin-like"/>
    <property type="match status" value="1"/>
</dbReference>
<sequence length="117" mass="12706">MHTSTTILHTRAAVEVGSTRPRILREKKWGEDPNPDSFSTSIVICYSFADRASKAALAVVASFSTWGPNPIARGLMKVRPDVSAPGIDILAAYPPTVPVMKVPGDERRSPRYGSLLK</sequence>
<name>A0A2I0HMM8_PUNGR</name>
<dbReference type="EMBL" id="PGOL01007418">
    <property type="protein sequence ID" value="PKI32720.1"/>
    <property type="molecule type" value="Genomic_DNA"/>
</dbReference>